<dbReference type="Proteomes" id="UP001551482">
    <property type="component" value="Unassembled WGS sequence"/>
</dbReference>
<reference evidence="7 8" key="1">
    <citation type="submission" date="2024-06" db="EMBL/GenBank/DDBJ databases">
        <title>The Natural Products Discovery Center: Release of the First 8490 Sequenced Strains for Exploring Actinobacteria Biosynthetic Diversity.</title>
        <authorList>
            <person name="Kalkreuter E."/>
            <person name="Kautsar S.A."/>
            <person name="Yang D."/>
            <person name="Bader C.D."/>
            <person name="Teijaro C.N."/>
            <person name="Fluegel L."/>
            <person name="Davis C.M."/>
            <person name="Simpson J.R."/>
            <person name="Lauterbach L."/>
            <person name="Steele A.D."/>
            <person name="Gui C."/>
            <person name="Meng S."/>
            <person name="Li G."/>
            <person name="Viehrig K."/>
            <person name="Ye F."/>
            <person name="Su P."/>
            <person name="Kiefer A.F."/>
            <person name="Nichols A."/>
            <person name="Cepeda A.J."/>
            <person name="Yan W."/>
            <person name="Fan B."/>
            <person name="Jiang Y."/>
            <person name="Adhikari A."/>
            <person name="Zheng C.-J."/>
            <person name="Schuster L."/>
            <person name="Cowan T.M."/>
            <person name="Smanski M.J."/>
            <person name="Chevrette M.G."/>
            <person name="De Carvalho L.P.S."/>
            <person name="Shen B."/>
        </authorList>
    </citation>
    <scope>NUCLEOTIDE SEQUENCE [LARGE SCALE GENOMIC DNA]</scope>
    <source>
        <strain evidence="7 8">NPDC048946</strain>
    </source>
</reference>
<protein>
    <submittedName>
        <fullName evidence="7">ABC transporter substrate-binding protein</fullName>
    </submittedName>
</protein>
<comment type="subcellular location">
    <subcellularLocation>
        <location evidence="1">Cell envelope</location>
    </subcellularLocation>
</comment>
<feature type="region of interest" description="Disordered" evidence="5">
    <location>
        <begin position="36"/>
        <end position="69"/>
    </location>
</feature>
<dbReference type="InterPro" id="IPR051313">
    <property type="entry name" value="Bact_iron-sidero_bind"/>
</dbReference>
<evidence type="ECO:0000256" key="1">
    <source>
        <dbReference type="ARBA" id="ARBA00004196"/>
    </source>
</evidence>
<dbReference type="RefSeq" id="WP_358353685.1">
    <property type="nucleotide sequence ID" value="NZ_JBEZFP010000031.1"/>
</dbReference>
<dbReference type="PROSITE" id="PS50983">
    <property type="entry name" value="FE_B12_PBP"/>
    <property type="match status" value="1"/>
</dbReference>
<keyword evidence="4" id="KW-0732">Signal</keyword>
<comment type="similarity">
    <text evidence="2">Belongs to the bacterial solute-binding protein 8 family.</text>
</comment>
<keyword evidence="8" id="KW-1185">Reference proteome</keyword>
<organism evidence="7 8">
    <name type="scientific">Streptodolium elevatio</name>
    <dbReference type="NCBI Taxonomy" id="3157996"/>
    <lineage>
        <taxon>Bacteria</taxon>
        <taxon>Bacillati</taxon>
        <taxon>Actinomycetota</taxon>
        <taxon>Actinomycetes</taxon>
        <taxon>Kitasatosporales</taxon>
        <taxon>Streptomycetaceae</taxon>
        <taxon>Streptodolium</taxon>
    </lineage>
</organism>
<evidence type="ECO:0000313" key="8">
    <source>
        <dbReference type="Proteomes" id="UP001551482"/>
    </source>
</evidence>
<evidence type="ECO:0000259" key="6">
    <source>
        <dbReference type="PROSITE" id="PS50983"/>
    </source>
</evidence>
<dbReference type="Pfam" id="PF01497">
    <property type="entry name" value="Peripla_BP_2"/>
    <property type="match status" value="1"/>
</dbReference>
<evidence type="ECO:0000313" key="7">
    <source>
        <dbReference type="EMBL" id="MEU8134762.1"/>
    </source>
</evidence>
<proteinExistence type="inferred from homology"/>
<evidence type="ECO:0000256" key="3">
    <source>
        <dbReference type="ARBA" id="ARBA00022448"/>
    </source>
</evidence>
<sequence length="352" mass="36952">MPHVPAVSPTRRRILAAGAALGIGALATACGDDKKDSAGGAGNTGGSTAPNGGSADGAWGFRDDRGQDVSAKKRPKNIVAFVGSAAALYDYGIECTGVFGPTKGTDGKPNVQAGDMDISKLTILGEEWGQFSVEKYAALQPELLVSAVYDNNTLWYVPDDSADKILLLAPSVGIRVAKVSLTEPLARNAELAASLGADLNAPKAVDAKKRFEAASETLRQAAKAAGGLKVMAASGAAEQFYVSTPDPSADLRYFKELGVEFVLPKNLDADGYFEVLSWENAGAYHADVIMMDNRSVALQPKDLTNKPTWNELPAVKAGQVIPWASEPRFTYAGVAPLIEQLAAAVQKSRKLA</sequence>
<keyword evidence="3" id="KW-0813">Transport</keyword>
<dbReference type="EMBL" id="JBEZFP010000031">
    <property type="protein sequence ID" value="MEU8134762.1"/>
    <property type="molecule type" value="Genomic_DNA"/>
</dbReference>
<evidence type="ECO:0000256" key="2">
    <source>
        <dbReference type="ARBA" id="ARBA00008814"/>
    </source>
</evidence>
<name>A0ABV3DG72_9ACTN</name>
<gene>
    <name evidence="7" type="ORF">AB0C36_14755</name>
</gene>
<evidence type="ECO:0000256" key="4">
    <source>
        <dbReference type="ARBA" id="ARBA00022729"/>
    </source>
</evidence>
<dbReference type="PANTHER" id="PTHR30532">
    <property type="entry name" value="IRON III DICITRATE-BINDING PERIPLASMIC PROTEIN"/>
    <property type="match status" value="1"/>
</dbReference>
<dbReference type="InterPro" id="IPR002491">
    <property type="entry name" value="ABC_transptr_periplasmic_BD"/>
</dbReference>
<comment type="caution">
    <text evidence="7">The sequence shown here is derived from an EMBL/GenBank/DDBJ whole genome shotgun (WGS) entry which is preliminary data.</text>
</comment>
<accession>A0ABV3DG72</accession>
<feature type="domain" description="Fe/B12 periplasmic-binding" evidence="6">
    <location>
        <begin position="76"/>
        <end position="352"/>
    </location>
</feature>
<dbReference type="PANTHER" id="PTHR30532:SF24">
    <property type="entry name" value="FERRIC ENTEROBACTIN-BINDING PERIPLASMIC PROTEIN FEPB"/>
    <property type="match status" value="1"/>
</dbReference>
<dbReference type="SUPFAM" id="SSF53807">
    <property type="entry name" value="Helical backbone' metal receptor"/>
    <property type="match status" value="1"/>
</dbReference>
<dbReference type="Gene3D" id="3.40.50.1980">
    <property type="entry name" value="Nitrogenase molybdenum iron protein domain"/>
    <property type="match status" value="2"/>
</dbReference>
<evidence type="ECO:0000256" key="5">
    <source>
        <dbReference type="SAM" id="MobiDB-lite"/>
    </source>
</evidence>